<dbReference type="EMBL" id="PSQE01000002">
    <property type="protein sequence ID" value="RHN71969.1"/>
    <property type="molecule type" value="Genomic_DNA"/>
</dbReference>
<dbReference type="HOGENOM" id="CLU_1520085_0_0_1"/>
<gene>
    <name evidence="4" type="primary">11443823</name>
    <name evidence="2" type="ordered locus">MTR_2g014250</name>
    <name evidence="3" type="ORF">MtrunA17_Chr2g0282591</name>
</gene>
<reference evidence="4" key="4">
    <citation type="submission" date="2015-04" db="UniProtKB">
        <authorList>
            <consortium name="EnsemblPlants"/>
        </authorList>
    </citation>
    <scope>IDENTIFICATION</scope>
    <source>
        <strain evidence="4">cv. Jemalong A17</strain>
    </source>
</reference>
<reference evidence="2 5" key="2">
    <citation type="journal article" date="2011" name="Nature">
        <title>The Medicago genome provides insight into the evolution of rhizobial symbioses.</title>
        <authorList>
            <person name="Young N.D."/>
            <person name="Debelle F."/>
            <person name="Oldroyd G.E."/>
            <person name="Geurts R."/>
            <person name="Cannon S.B."/>
            <person name="Udvardi M.K."/>
            <person name="Benedito V.A."/>
            <person name="Mayer K.F."/>
            <person name="Gouzy J."/>
            <person name="Schoof H."/>
            <person name="Van de Peer Y."/>
            <person name="Proost S."/>
            <person name="Cook D.R."/>
            <person name="Meyers B.C."/>
            <person name="Spannagl M."/>
            <person name="Cheung F."/>
            <person name="De Mita S."/>
            <person name="Krishnakumar V."/>
            <person name="Gundlach H."/>
            <person name="Zhou S."/>
            <person name="Mudge J."/>
            <person name="Bharti A.K."/>
            <person name="Murray J.D."/>
            <person name="Naoumkina M.A."/>
            <person name="Rosen B."/>
            <person name="Silverstein K.A."/>
            <person name="Tang H."/>
            <person name="Rombauts S."/>
            <person name="Zhao P.X."/>
            <person name="Zhou P."/>
            <person name="Barbe V."/>
            <person name="Bardou P."/>
            <person name="Bechner M."/>
            <person name="Bellec A."/>
            <person name="Berger A."/>
            <person name="Berges H."/>
            <person name="Bidwell S."/>
            <person name="Bisseling T."/>
            <person name="Choisne N."/>
            <person name="Couloux A."/>
            <person name="Denny R."/>
            <person name="Deshpande S."/>
            <person name="Dai X."/>
            <person name="Doyle J.J."/>
            <person name="Dudez A.M."/>
            <person name="Farmer A.D."/>
            <person name="Fouteau S."/>
            <person name="Franken C."/>
            <person name="Gibelin C."/>
            <person name="Gish J."/>
            <person name="Goldstein S."/>
            <person name="Gonzalez A.J."/>
            <person name="Green P.J."/>
            <person name="Hallab A."/>
            <person name="Hartog M."/>
            <person name="Hua A."/>
            <person name="Humphray S.J."/>
            <person name="Jeong D.H."/>
            <person name="Jing Y."/>
            <person name="Jocker A."/>
            <person name="Kenton S.M."/>
            <person name="Kim D.J."/>
            <person name="Klee K."/>
            <person name="Lai H."/>
            <person name="Lang C."/>
            <person name="Lin S."/>
            <person name="Macmil S.L."/>
            <person name="Magdelenat G."/>
            <person name="Matthews L."/>
            <person name="McCorrison J."/>
            <person name="Monaghan E.L."/>
            <person name="Mun J.H."/>
            <person name="Najar F.Z."/>
            <person name="Nicholson C."/>
            <person name="Noirot C."/>
            <person name="O'Bleness M."/>
            <person name="Paule C.R."/>
            <person name="Poulain J."/>
            <person name="Prion F."/>
            <person name="Qin B."/>
            <person name="Qu C."/>
            <person name="Retzel E.F."/>
            <person name="Riddle C."/>
            <person name="Sallet E."/>
            <person name="Samain S."/>
            <person name="Samson N."/>
            <person name="Sanders I."/>
            <person name="Saurat O."/>
            <person name="Scarpelli C."/>
            <person name="Schiex T."/>
            <person name="Segurens B."/>
            <person name="Severin A.J."/>
            <person name="Sherrier D.J."/>
            <person name="Shi R."/>
            <person name="Sims S."/>
            <person name="Singer S.R."/>
            <person name="Sinharoy S."/>
            <person name="Sterck L."/>
            <person name="Viollet A."/>
            <person name="Wang B.B."/>
            <person name="Wang K."/>
            <person name="Wang M."/>
            <person name="Wang X."/>
            <person name="Warfsmann J."/>
            <person name="Weissenbach J."/>
            <person name="White D.D."/>
            <person name="White J.D."/>
            <person name="Wiley G.B."/>
            <person name="Wincker P."/>
            <person name="Xing Y."/>
            <person name="Yang L."/>
            <person name="Yao Z."/>
            <person name="Ying F."/>
            <person name="Zhai J."/>
            <person name="Zhou L."/>
            <person name="Zuber A."/>
            <person name="Denarie J."/>
            <person name="Dixon R.A."/>
            <person name="May G.D."/>
            <person name="Schwartz D.C."/>
            <person name="Rogers J."/>
            <person name="Quetier F."/>
            <person name="Town C.D."/>
            <person name="Roe B.A."/>
        </authorList>
    </citation>
    <scope>NUCLEOTIDE SEQUENCE [LARGE SCALE GENOMIC DNA]</scope>
    <source>
        <strain evidence="2">A17</strain>
        <strain evidence="4 5">cv. Jemalong A17</strain>
    </source>
</reference>
<dbReference type="EnsemblPlants" id="AES63873">
    <property type="protein sequence ID" value="AES63873"/>
    <property type="gene ID" value="MTR_2g014250"/>
</dbReference>
<evidence type="ECO:0000313" key="1">
    <source>
        <dbReference type="EMBL" id="ACJ85875.1"/>
    </source>
</evidence>
<proteinExistence type="evidence at transcript level"/>
<dbReference type="Gramene" id="rna7632">
    <property type="protein sequence ID" value="RHN71969.1"/>
    <property type="gene ID" value="gene7632"/>
</dbReference>
<dbReference type="OMA" id="TEFEFGH"/>
<dbReference type="OrthoDB" id="913503at2759"/>
<evidence type="ECO:0000313" key="3">
    <source>
        <dbReference type="EMBL" id="RHN71969.1"/>
    </source>
</evidence>
<dbReference type="Proteomes" id="UP000265566">
    <property type="component" value="Chromosome 2"/>
</dbReference>
<evidence type="ECO:0000313" key="2">
    <source>
        <dbReference type="EMBL" id="AES63873.1"/>
    </source>
</evidence>
<dbReference type="AlphaFoldDB" id="B7FM92"/>
<evidence type="ECO:0000313" key="4">
    <source>
        <dbReference type="EnsemblPlants" id="AES63873"/>
    </source>
</evidence>
<keyword evidence="5" id="KW-1185">Reference proteome</keyword>
<reference evidence="3" key="5">
    <citation type="journal article" date="2018" name="Nat. Plants">
        <title>Whole-genome landscape of Medicago truncatula symbiotic genes.</title>
        <authorList>
            <person name="Pecrix Y."/>
            <person name="Gamas P."/>
            <person name="Carrere S."/>
        </authorList>
    </citation>
    <scope>NUCLEOTIDE SEQUENCE</scope>
    <source>
        <tissue evidence="3">Leaves</tissue>
    </source>
</reference>
<evidence type="ECO:0000313" key="5">
    <source>
        <dbReference type="Proteomes" id="UP000002051"/>
    </source>
</evidence>
<sequence>MYKISTHIDILDHESMDTKKGNKPPSKVVTDSLSMDSLSFSGYVSIQDQQQNFPSPPNQAKHFQVSKLDLDFEFTNPKANLNSAVNPIKITPADQLISNGQLQPKAFAFQTTPQSVIINPTSSSRSLLATHISSEMSSGKKGSTVKYHELGKASKHATNKQSTVKRKGFGQKVKSFLSPCRECKIVKPCAVKAQTVQRENFKIY</sequence>
<reference evidence="2 5" key="3">
    <citation type="journal article" date="2014" name="BMC Genomics">
        <title>An improved genome release (version Mt4.0) for the model legume Medicago truncatula.</title>
        <authorList>
            <person name="Tang H."/>
            <person name="Krishnakumar V."/>
            <person name="Bidwell S."/>
            <person name="Rosen B."/>
            <person name="Chan A."/>
            <person name="Zhou S."/>
            <person name="Gentzbittel L."/>
            <person name="Childs K.L."/>
            <person name="Yandell M."/>
            <person name="Gundlach H."/>
            <person name="Mayer K.F."/>
            <person name="Schwartz D.C."/>
            <person name="Town C.D."/>
        </authorList>
    </citation>
    <scope>GENOME REANNOTATION</scope>
    <source>
        <strain evidence="4 5">cv. Jemalong A17</strain>
    </source>
</reference>
<dbReference type="EMBL" id="CM001218">
    <property type="protein sequence ID" value="AES63873.1"/>
    <property type="molecule type" value="Genomic_DNA"/>
</dbReference>
<dbReference type="EMBL" id="BT053215">
    <property type="protein sequence ID" value="ACJ85875.1"/>
    <property type="molecule type" value="mRNA"/>
</dbReference>
<dbReference type="Proteomes" id="UP000002051">
    <property type="component" value="Chromosome 2"/>
</dbReference>
<dbReference type="KEGG" id="mtr:11443823"/>
<reference evidence="1" key="1">
    <citation type="submission" date="2008-12" db="EMBL/GenBank/DDBJ databases">
        <title>Medicago truncatula full length cdna cloning project.</title>
        <authorList>
            <person name="Moskal W."/>
            <person name="Chan A."/>
            <person name="Cheung F."/>
            <person name="Xiao Y."/>
            <person name="Town C.D."/>
        </authorList>
    </citation>
    <scope>NUCLEOTIDE SEQUENCE</scope>
</reference>
<accession>B7FM92</accession>
<dbReference type="eggNOG" id="ENOG502SEXY">
    <property type="taxonomic scope" value="Eukaryota"/>
</dbReference>
<organism evidence="1">
    <name type="scientific">Medicago truncatula</name>
    <name type="common">Barrel medic</name>
    <name type="synonym">Medicago tribuloides</name>
    <dbReference type="NCBI Taxonomy" id="3880"/>
    <lineage>
        <taxon>Eukaryota</taxon>
        <taxon>Viridiplantae</taxon>
        <taxon>Streptophyta</taxon>
        <taxon>Embryophyta</taxon>
        <taxon>Tracheophyta</taxon>
        <taxon>Spermatophyta</taxon>
        <taxon>Magnoliopsida</taxon>
        <taxon>eudicotyledons</taxon>
        <taxon>Gunneridae</taxon>
        <taxon>Pentapetalae</taxon>
        <taxon>rosids</taxon>
        <taxon>fabids</taxon>
        <taxon>Fabales</taxon>
        <taxon>Fabaceae</taxon>
        <taxon>Papilionoideae</taxon>
        <taxon>50 kb inversion clade</taxon>
        <taxon>NPAAA clade</taxon>
        <taxon>Hologalegina</taxon>
        <taxon>IRL clade</taxon>
        <taxon>Trifolieae</taxon>
        <taxon>Medicago</taxon>
    </lineage>
</organism>
<protein>
    <submittedName>
        <fullName evidence="1 4">Uncharacterized protein</fullName>
    </submittedName>
</protein>
<dbReference type="PaxDb" id="3880-AES63873"/>
<name>B7FM92_MEDTR</name>